<dbReference type="EMBL" id="HBUF01179689">
    <property type="protein sequence ID" value="CAG6654973.1"/>
    <property type="molecule type" value="Transcribed_RNA"/>
</dbReference>
<dbReference type="EMBL" id="HBUF01511520">
    <property type="protein sequence ID" value="CAG6746790.1"/>
    <property type="molecule type" value="Transcribed_RNA"/>
</dbReference>
<sequence>MGHLTGPGCTSAADSQECRRYHTRDNSVSSSEPPRSNVTPYCTPISRYYRSNTGGHPRVKLHARVGPRVPHPGARVLFSPVPAAPHHSSVRSTCPVFLPC</sequence>
<evidence type="ECO:0000256" key="1">
    <source>
        <dbReference type="SAM" id="MobiDB-lite"/>
    </source>
</evidence>
<feature type="compositionally biased region" description="Basic and acidic residues" evidence="1">
    <location>
        <begin position="16"/>
        <end position="25"/>
    </location>
</feature>
<name>A0A8D8UEG6_9HEMI</name>
<dbReference type="EMBL" id="HBUF01342583">
    <property type="protein sequence ID" value="CAG6705626.1"/>
    <property type="molecule type" value="Transcribed_RNA"/>
</dbReference>
<dbReference type="EMBL" id="HBUF01511519">
    <property type="protein sequence ID" value="CAG6746788.1"/>
    <property type="molecule type" value="Transcribed_RNA"/>
</dbReference>
<dbReference type="EMBL" id="HBUF01342585">
    <property type="protein sequence ID" value="CAG6705636.1"/>
    <property type="molecule type" value="Transcribed_RNA"/>
</dbReference>
<protein>
    <submittedName>
        <fullName evidence="2">Uncharacterized protein</fullName>
    </submittedName>
</protein>
<reference evidence="2" key="1">
    <citation type="submission" date="2021-05" db="EMBL/GenBank/DDBJ databases">
        <authorList>
            <person name="Alioto T."/>
            <person name="Alioto T."/>
            <person name="Gomez Garrido J."/>
        </authorList>
    </citation>
    <scope>NUCLEOTIDE SEQUENCE</scope>
</reference>
<dbReference type="EMBL" id="HBUF01179687">
    <property type="protein sequence ID" value="CAG6654965.1"/>
    <property type="molecule type" value="Transcribed_RNA"/>
</dbReference>
<evidence type="ECO:0000313" key="2">
    <source>
        <dbReference type="EMBL" id="CAG6705636.1"/>
    </source>
</evidence>
<accession>A0A8D8UEG6</accession>
<dbReference type="AlphaFoldDB" id="A0A8D8UEG6"/>
<dbReference type="EMBL" id="HBUF01342584">
    <property type="protein sequence ID" value="CAG6705632.1"/>
    <property type="molecule type" value="Transcribed_RNA"/>
</dbReference>
<proteinExistence type="predicted"/>
<dbReference type="EMBL" id="HBUF01342586">
    <property type="protein sequence ID" value="CAG6705642.1"/>
    <property type="molecule type" value="Transcribed_RNA"/>
</dbReference>
<dbReference type="EMBL" id="HBUF01179686">
    <property type="protein sequence ID" value="CAG6654963.1"/>
    <property type="molecule type" value="Transcribed_RNA"/>
</dbReference>
<dbReference type="EMBL" id="HBUF01179688">
    <property type="protein sequence ID" value="CAG6654969.1"/>
    <property type="molecule type" value="Transcribed_RNA"/>
</dbReference>
<feature type="region of interest" description="Disordered" evidence="1">
    <location>
        <begin position="1"/>
        <end position="39"/>
    </location>
</feature>
<organism evidence="2">
    <name type="scientific">Cacopsylla melanoneura</name>
    <dbReference type="NCBI Taxonomy" id="428564"/>
    <lineage>
        <taxon>Eukaryota</taxon>
        <taxon>Metazoa</taxon>
        <taxon>Ecdysozoa</taxon>
        <taxon>Arthropoda</taxon>
        <taxon>Hexapoda</taxon>
        <taxon>Insecta</taxon>
        <taxon>Pterygota</taxon>
        <taxon>Neoptera</taxon>
        <taxon>Paraneoptera</taxon>
        <taxon>Hemiptera</taxon>
        <taxon>Sternorrhyncha</taxon>
        <taxon>Psylloidea</taxon>
        <taxon>Psyllidae</taxon>
        <taxon>Psyllinae</taxon>
        <taxon>Cacopsylla</taxon>
    </lineage>
</organism>
<feature type="compositionally biased region" description="Polar residues" evidence="1">
    <location>
        <begin position="26"/>
        <end position="39"/>
    </location>
</feature>
<dbReference type="EMBL" id="HBUF01342582">
    <property type="protein sequence ID" value="CAG6705622.1"/>
    <property type="molecule type" value="Transcribed_RNA"/>
</dbReference>